<dbReference type="GO" id="GO:0030154">
    <property type="term" value="P:cell differentiation"/>
    <property type="evidence" value="ECO:0007669"/>
    <property type="project" value="UniProtKB-ARBA"/>
</dbReference>
<dbReference type="PANTHER" id="PTHR13817">
    <property type="entry name" value="TITIN"/>
    <property type="match status" value="1"/>
</dbReference>
<feature type="domain" description="Ig-like" evidence="4">
    <location>
        <begin position="1"/>
        <end position="70"/>
    </location>
</feature>
<dbReference type="InterPro" id="IPR003599">
    <property type="entry name" value="Ig_sub"/>
</dbReference>
<feature type="domain" description="Fibronectin type-III" evidence="5">
    <location>
        <begin position="695"/>
        <end position="805"/>
    </location>
</feature>
<dbReference type="SMART" id="SM00408">
    <property type="entry name" value="IGc2"/>
    <property type="match status" value="4"/>
</dbReference>
<organism evidence="6">
    <name type="scientific">Medioppia subpectinata</name>
    <dbReference type="NCBI Taxonomy" id="1979941"/>
    <lineage>
        <taxon>Eukaryota</taxon>
        <taxon>Metazoa</taxon>
        <taxon>Ecdysozoa</taxon>
        <taxon>Arthropoda</taxon>
        <taxon>Chelicerata</taxon>
        <taxon>Arachnida</taxon>
        <taxon>Acari</taxon>
        <taxon>Acariformes</taxon>
        <taxon>Sarcoptiformes</taxon>
        <taxon>Oribatida</taxon>
        <taxon>Brachypylina</taxon>
        <taxon>Oppioidea</taxon>
        <taxon>Oppiidae</taxon>
        <taxon>Medioppia</taxon>
    </lineage>
</organism>
<protein>
    <submittedName>
        <fullName evidence="6">Uncharacterized protein</fullName>
    </submittedName>
</protein>
<feature type="domain" description="Fibronectin type-III" evidence="5">
    <location>
        <begin position="485"/>
        <end position="579"/>
    </location>
</feature>
<evidence type="ECO:0000256" key="1">
    <source>
        <dbReference type="ARBA" id="ARBA00022737"/>
    </source>
</evidence>
<dbReference type="EMBL" id="CAJPIZ010000038">
    <property type="protein sequence ID" value="CAG2100168.1"/>
    <property type="molecule type" value="Genomic_DNA"/>
</dbReference>
<feature type="region of interest" description="Disordered" evidence="2">
    <location>
        <begin position="930"/>
        <end position="974"/>
    </location>
</feature>
<evidence type="ECO:0000313" key="7">
    <source>
        <dbReference type="Proteomes" id="UP000759131"/>
    </source>
</evidence>
<dbReference type="OrthoDB" id="5982258at2759"/>
<dbReference type="SUPFAM" id="SSF48726">
    <property type="entry name" value="Immunoglobulin"/>
    <property type="match status" value="4"/>
</dbReference>
<dbReference type="PANTHER" id="PTHR13817:SF102">
    <property type="entry name" value="DOWN SYNDROME CELL ADHESION MOLECULE-LIKE PROTEIN DSCAM2"/>
    <property type="match status" value="1"/>
</dbReference>
<dbReference type="InterPro" id="IPR050964">
    <property type="entry name" value="Striated_Muscle_Regulatory"/>
</dbReference>
<keyword evidence="1" id="KW-0677">Repeat</keyword>
<dbReference type="InterPro" id="IPR003598">
    <property type="entry name" value="Ig_sub2"/>
</dbReference>
<feature type="domain" description="Ig-like" evidence="4">
    <location>
        <begin position="342"/>
        <end position="476"/>
    </location>
</feature>
<name>A0A7R9KDC2_9ACAR</name>
<dbReference type="CDD" id="cd00063">
    <property type="entry name" value="FN3"/>
    <property type="match status" value="3"/>
</dbReference>
<feature type="domain" description="Ig-like" evidence="4">
    <location>
        <begin position="245"/>
        <end position="340"/>
    </location>
</feature>
<keyword evidence="3" id="KW-0472">Membrane</keyword>
<sequence length="1119" mass="123923">MWKAPKVYPFISSLELSKGTSFSPESNHYYIDNSFDSELTITNVNTNDFGNYSCIASNAFGSDIQTTILYVKAPKLITVGKSIISQGEGTKFRTLCSIQKGSIPLEFKWFKNKIETSEELSILSIASVQRSDSANYSCFVSNTFGRDSQTVVLSVKVPPTWLKEPKDVRLKAGDDVVVECLADGLPKPTVKWVSSKGKVTEGEVLNLANFRSGSSETYECIADNGIGDSLRKTINVFFSESTESPKIIPLYQPNGPLIQGTRFSSTCAIESGTRPVFFMWSKNGQQLFKSQNGITIKSDDTEAISSLFISDISGESGGNYTCLAKNAFGSDFQLIRLEVFVPSKWITEPKNSSARVGDNVVIECSADGSPKPRIIWRKISAINTNSHKYNEINGNILKFANIQSSDSVRRFKLLFISDYVHFSPLSRAEFTYEIFEMTTEYGVSSELLLRTTQRTDGSIYKCEAENTHGKDERTIKLVVLEVPGPPTNVHVKEVWSRTARIVWSAPYSGNSPLTKYTIQYWRHQSAPHRLHEITASSTQTTALIKDLSPGLSYEMTVVGENEVGRGEAADTVTFVTGEEEPSAPPNDMTVESKGPTTIRVTWRAPPAEHWNGAIKGFYVGYRKARETNHPFILKLVESKATQASKSAETETYEYFLRDLSKGTEYAVVVKAYNSAGSGPQSHEMLANTYNGDLPAAQQLSAIESTGSSISLRWHQKDLRESQTPTTSYTIHYKKEGEPKWKEIPLTSLTTPTPVTADPSAAAFSTYTYSLQNLEFGVQYNVYITALNRYGFSDPSNIVVTRTEGDFKMIQNEIMNQFFNDGPYYLQPSFTIPLLSAVVIIVIVIIFAFVCVRRIRSRAAAEGCDATLHKQFAGYTATTPRYMDFDKTSAKPMMLCEDGNPYPTPYATMPMGGDGSQIFSPAIKAVGTTTFSSLDDEKGSSHLRSPTIGPDTMDPNSSDNKNSDNNEEFKISVELNARGVDGERRRQERAEKAVAKRWAVSDEKQRKTIKSYGKIIEALRSKSDANYKQMSIDSLKRIQTALNSGKPNKANKQAIVHFNGESTRSESCTISGEKSVTTAVTGNTGHAVTLRPRVQRRLPRVDKCPAGSRGKQLDSLILII</sequence>
<dbReference type="AlphaFoldDB" id="A0A7R9KDC2"/>
<dbReference type="InterPro" id="IPR007110">
    <property type="entry name" value="Ig-like_dom"/>
</dbReference>
<evidence type="ECO:0000313" key="6">
    <source>
        <dbReference type="EMBL" id="CAD7619738.1"/>
    </source>
</evidence>
<feature type="domain" description="Fibronectin type-III" evidence="5">
    <location>
        <begin position="584"/>
        <end position="691"/>
    </location>
</feature>
<keyword evidence="7" id="KW-1185">Reference proteome</keyword>
<dbReference type="InterPro" id="IPR003961">
    <property type="entry name" value="FN3_dom"/>
</dbReference>
<dbReference type="Pfam" id="PF07679">
    <property type="entry name" value="I-set"/>
    <property type="match status" value="2"/>
</dbReference>
<dbReference type="Gene3D" id="2.60.40.10">
    <property type="entry name" value="Immunoglobulins"/>
    <property type="match status" value="9"/>
</dbReference>
<dbReference type="PROSITE" id="PS50853">
    <property type="entry name" value="FN3"/>
    <property type="match status" value="3"/>
</dbReference>
<dbReference type="SUPFAM" id="SSF49265">
    <property type="entry name" value="Fibronectin type III"/>
    <property type="match status" value="2"/>
</dbReference>
<keyword evidence="3" id="KW-1133">Transmembrane helix</keyword>
<dbReference type="Proteomes" id="UP000759131">
    <property type="component" value="Unassembled WGS sequence"/>
</dbReference>
<dbReference type="PROSITE" id="PS50835">
    <property type="entry name" value="IG_LIKE"/>
    <property type="match status" value="5"/>
</dbReference>
<feature type="compositionally biased region" description="Basic and acidic residues" evidence="2">
    <location>
        <begin position="960"/>
        <end position="970"/>
    </location>
</feature>
<accession>A0A7R9KDC2</accession>
<dbReference type="GO" id="GO:0009653">
    <property type="term" value="P:anatomical structure morphogenesis"/>
    <property type="evidence" value="ECO:0007669"/>
    <property type="project" value="UniProtKB-ARBA"/>
</dbReference>
<proteinExistence type="predicted"/>
<dbReference type="InterPro" id="IPR013783">
    <property type="entry name" value="Ig-like_fold"/>
</dbReference>
<dbReference type="CDD" id="cd00096">
    <property type="entry name" value="Ig"/>
    <property type="match status" value="1"/>
</dbReference>
<feature type="domain" description="Ig-like" evidence="4">
    <location>
        <begin position="74"/>
        <end position="154"/>
    </location>
</feature>
<reference evidence="6" key="1">
    <citation type="submission" date="2020-11" db="EMBL/GenBank/DDBJ databases">
        <authorList>
            <person name="Tran Van P."/>
        </authorList>
    </citation>
    <scope>NUCLEOTIDE SEQUENCE</scope>
</reference>
<evidence type="ECO:0000259" key="5">
    <source>
        <dbReference type="PROSITE" id="PS50853"/>
    </source>
</evidence>
<dbReference type="InterPro" id="IPR036116">
    <property type="entry name" value="FN3_sf"/>
</dbReference>
<dbReference type="InterPro" id="IPR013098">
    <property type="entry name" value="Ig_I-set"/>
</dbReference>
<dbReference type="SMART" id="SM00409">
    <property type="entry name" value="IG"/>
    <property type="match status" value="5"/>
</dbReference>
<dbReference type="Pfam" id="PF13927">
    <property type="entry name" value="Ig_3"/>
    <property type="match status" value="2"/>
</dbReference>
<dbReference type="PRINTS" id="PR01832">
    <property type="entry name" value="VEGFRECEPTOR"/>
</dbReference>
<feature type="domain" description="Ig-like" evidence="4">
    <location>
        <begin position="159"/>
        <end position="235"/>
    </location>
</feature>
<evidence type="ECO:0000256" key="3">
    <source>
        <dbReference type="SAM" id="Phobius"/>
    </source>
</evidence>
<dbReference type="InterPro" id="IPR036179">
    <property type="entry name" value="Ig-like_dom_sf"/>
</dbReference>
<keyword evidence="3" id="KW-0812">Transmembrane</keyword>
<evidence type="ECO:0000259" key="4">
    <source>
        <dbReference type="PROSITE" id="PS50835"/>
    </source>
</evidence>
<evidence type="ECO:0000256" key="2">
    <source>
        <dbReference type="SAM" id="MobiDB-lite"/>
    </source>
</evidence>
<dbReference type="EMBL" id="OC854613">
    <property type="protein sequence ID" value="CAD7619738.1"/>
    <property type="molecule type" value="Genomic_DNA"/>
</dbReference>
<gene>
    <name evidence="6" type="ORF">OSB1V03_LOCUS237</name>
</gene>
<dbReference type="FunFam" id="2.60.40.10:FF:000028">
    <property type="entry name" value="Neuronal cell adhesion molecule"/>
    <property type="match status" value="1"/>
</dbReference>
<dbReference type="Pfam" id="PF00041">
    <property type="entry name" value="fn3"/>
    <property type="match status" value="3"/>
</dbReference>
<feature type="transmembrane region" description="Helical" evidence="3">
    <location>
        <begin position="829"/>
        <end position="851"/>
    </location>
</feature>
<dbReference type="SMART" id="SM00060">
    <property type="entry name" value="FN3"/>
    <property type="match status" value="3"/>
</dbReference>